<protein>
    <submittedName>
        <fullName evidence="1">Uncharacterized protein</fullName>
    </submittedName>
</protein>
<comment type="caution">
    <text evidence="1">The sequence shown here is derived from an EMBL/GenBank/DDBJ whole genome shotgun (WGS) entry which is preliminary data.</text>
</comment>
<gene>
    <name evidence="1" type="ORF">ANN_15493</name>
</gene>
<proteinExistence type="predicted"/>
<accession>A0ABQ8SHI4</accession>
<name>A0ABQ8SHI4_PERAM</name>
<evidence type="ECO:0000313" key="1">
    <source>
        <dbReference type="EMBL" id="KAJ4433235.1"/>
    </source>
</evidence>
<dbReference type="Proteomes" id="UP001148838">
    <property type="component" value="Unassembled WGS sequence"/>
</dbReference>
<reference evidence="1 2" key="1">
    <citation type="journal article" date="2022" name="Allergy">
        <title>Genome assembly and annotation of Periplaneta americana reveal a comprehensive cockroach allergen profile.</title>
        <authorList>
            <person name="Wang L."/>
            <person name="Xiong Q."/>
            <person name="Saelim N."/>
            <person name="Wang L."/>
            <person name="Nong W."/>
            <person name="Wan A.T."/>
            <person name="Shi M."/>
            <person name="Liu X."/>
            <person name="Cao Q."/>
            <person name="Hui J.H.L."/>
            <person name="Sookrung N."/>
            <person name="Leung T.F."/>
            <person name="Tungtrongchitr A."/>
            <person name="Tsui S.K.W."/>
        </authorList>
    </citation>
    <scope>NUCLEOTIDE SEQUENCE [LARGE SCALE GENOMIC DNA]</scope>
    <source>
        <strain evidence="1">PWHHKU_190912</strain>
    </source>
</reference>
<sequence length="88" mass="9800">MASLCEGGNESSDSLKAISKTAVSSTAAQEDKLHSLRIIRSGSSTSYRDGWKHNNLSCNTDPILHDQPIKDKTMDTTEYFVYNHRIPQ</sequence>
<dbReference type="EMBL" id="JAJSOF020000027">
    <property type="protein sequence ID" value="KAJ4433235.1"/>
    <property type="molecule type" value="Genomic_DNA"/>
</dbReference>
<evidence type="ECO:0000313" key="2">
    <source>
        <dbReference type="Proteomes" id="UP001148838"/>
    </source>
</evidence>
<keyword evidence="2" id="KW-1185">Reference proteome</keyword>
<organism evidence="1 2">
    <name type="scientific">Periplaneta americana</name>
    <name type="common">American cockroach</name>
    <name type="synonym">Blatta americana</name>
    <dbReference type="NCBI Taxonomy" id="6978"/>
    <lineage>
        <taxon>Eukaryota</taxon>
        <taxon>Metazoa</taxon>
        <taxon>Ecdysozoa</taxon>
        <taxon>Arthropoda</taxon>
        <taxon>Hexapoda</taxon>
        <taxon>Insecta</taxon>
        <taxon>Pterygota</taxon>
        <taxon>Neoptera</taxon>
        <taxon>Polyneoptera</taxon>
        <taxon>Dictyoptera</taxon>
        <taxon>Blattodea</taxon>
        <taxon>Blattoidea</taxon>
        <taxon>Blattidae</taxon>
        <taxon>Blattinae</taxon>
        <taxon>Periplaneta</taxon>
    </lineage>
</organism>